<feature type="compositionally biased region" description="Polar residues" evidence="9">
    <location>
        <begin position="87"/>
        <end position="105"/>
    </location>
</feature>
<dbReference type="PANTHER" id="PTHR10071:SF281">
    <property type="entry name" value="BOX A-BINDING FACTOR-RELATED"/>
    <property type="match status" value="1"/>
</dbReference>
<feature type="compositionally biased region" description="Low complexity" evidence="9">
    <location>
        <begin position="55"/>
        <end position="64"/>
    </location>
</feature>
<keyword evidence="3 8" id="KW-0863">Zinc-finger</keyword>
<dbReference type="Pfam" id="PF08550">
    <property type="entry name" value="GATA_AreA"/>
    <property type="match status" value="1"/>
</dbReference>
<evidence type="ECO:0000256" key="9">
    <source>
        <dbReference type="SAM" id="MobiDB-lite"/>
    </source>
</evidence>
<evidence type="ECO:0000256" key="8">
    <source>
        <dbReference type="PROSITE-ProRule" id="PRU00094"/>
    </source>
</evidence>
<feature type="region of interest" description="Disordered" evidence="9">
    <location>
        <begin position="134"/>
        <end position="201"/>
    </location>
</feature>
<name>A0A9P6AGK8_9AGAM</name>
<feature type="compositionally biased region" description="Polar residues" evidence="9">
    <location>
        <begin position="310"/>
        <end position="320"/>
    </location>
</feature>
<feature type="domain" description="GATA-type" evidence="10">
    <location>
        <begin position="880"/>
        <end position="927"/>
    </location>
</feature>
<dbReference type="InterPro" id="IPR000679">
    <property type="entry name" value="Znf_GATA"/>
</dbReference>
<proteinExistence type="predicted"/>
<sequence>MQAAGGLGDASAEGFAPDERQGSAMPRGPSLPPGFPDPFSLAGTGFASHTDKPVAMSSLSASSLGPTSRPQRASSSSHSTFSPSGSMKISSTESSYTVPSVPSAGSLTTASTIASSPSLLSDLLADDFLSKPSVAVSSKNDKGRRSVGNGGGISTFPSPTTSSPVSPGLPNANLISPKSGAVGVQDRERGPDVAEAEAANMAKEDPLAAQVWRMYARAKATLPHAQRMENLTWRMMALALRRRKEREARQDVTSKAQKDPNLNINSSAESLLTSTGPDRDATDEPATKIKSVKTEEPGFPQIVDEDAHPATSSEPSTSPRTAEDPRGEVRGRPPGKGKVKMRIVGFGDGNDEDETAESIMDWRAVSRSRSRMSMDWKPDSRSQSRVTNRLDSSESHSHALLEDLDESRETPDGADGDCNGNTDRQSKLDSAKQRTASASIPIPHASSNASGQSLLSLRLQATANEVYAMKAKRTFLNLRRSWAPQYSASAFNSLFIPSSLPQYSALNPQSQYLQHAYSQHAFPPRELSASYQYPPFDDHSRSMFPLHVRTTSLDHTTPRSGSVDVRQLNGPVLPADNTLGTSLGKRRAGPNPHAESLLRADPPVVDSPALQSKSPQRSFSPHPQRVRLQFYGPNDIYELAAAKLSGSLHQEGHTSERVGLYTVEEAHDSSQGAGHSQRYPGSAPAPDIGGSSDTLDPNSGAMCSNDLDAPFPSSTSDPASLTFPGLESYDSPVGYNPLLGALFNSYDPSNNSGMSSDMHHHLFTHVDPTQILNGLDANGDVVSGNVAYALVHQATTLEVWAWRKYGRPNVQRSSGRRIASMKRSQSSLTQRRGSTLQMVSPIARAPGQKGAGDGDLEAPVNPQTSAPSPAEDGDSVPTVCTNCSTTTTPLWRRDPEGHPLCNACGLFYKLHGVVRPLSLRTDVIKKRNRPHGSGPHSSGSSRKGSLPSLASGTSGLKVGSLTKPRSMTISTLSSSMSGRPIAPTVTLADGSGAVKRQRRASLSTNLRGDLSTDG</sequence>
<feature type="region of interest" description="Disordered" evidence="9">
    <location>
        <begin position="1"/>
        <end position="105"/>
    </location>
</feature>
<accession>A0A9P6AGK8</accession>
<evidence type="ECO:0000256" key="5">
    <source>
        <dbReference type="ARBA" id="ARBA00023015"/>
    </source>
</evidence>
<keyword evidence="7" id="KW-0539">Nucleus</keyword>
<comment type="caution">
    <text evidence="11">The sequence shown here is derived from an EMBL/GenBank/DDBJ whole genome shotgun (WGS) entry which is preliminary data.</text>
</comment>
<feature type="compositionally biased region" description="Basic and acidic residues" evidence="9">
    <location>
        <begin position="246"/>
        <end position="258"/>
    </location>
</feature>
<dbReference type="InterPro" id="IPR039355">
    <property type="entry name" value="Transcription_factor_GATA"/>
</dbReference>
<feature type="compositionally biased region" description="Low complexity" evidence="9">
    <location>
        <begin position="931"/>
        <end position="949"/>
    </location>
</feature>
<evidence type="ECO:0000256" key="6">
    <source>
        <dbReference type="ARBA" id="ARBA00023163"/>
    </source>
</evidence>
<dbReference type="Proteomes" id="UP000886523">
    <property type="component" value="Unassembled WGS sequence"/>
</dbReference>
<dbReference type="OrthoDB" id="515401at2759"/>
<feature type="compositionally biased region" description="Basic and acidic residues" evidence="9">
    <location>
        <begin position="391"/>
        <end position="411"/>
    </location>
</feature>
<keyword evidence="2" id="KW-0479">Metal-binding</keyword>
<feature type="compositionally biased region" description="Polar residues" evidence="9">
    <location>
        <begin position="822"/>
        <end position="838"/>
    </location>
</feature>
<dbReference type="EMBL" id="MU129166">
    <property type="protein sequence ID" value="KAF9505217.1"/>
    <property type="molecule type" value="Genomic_DNA"/>
</dbReference>
<dbReference type="SUPFAM" id="SSF57716">
    <property type="entry name" value="Glucocorticoid receptor-like (DNA-binding domain)"/>
    <property type="match status" value="1"/>
</dbReference>
<dbReference type="InterPro" id="IPR013088">
    <property type="entry name" value="Znf_NHR/GATA"/>
</dbReference>
<keyword evidence="12" id="KW-1185">Reference proteome</keyword>
<dbReference type="GO" id="GO:0000978">
    <property type="term" value="F:RNA polymerase II cis-regulatory region sequence-specific DNA binding"/>
    <property type="evidence" value="ECO:0007669"/>
    <property type="project" value="TreeGrafter"/>
</dbReference>
<evidence type="ECO:0000256" key="3">
    <source>
        <dbReference type="ARBA" id="ARBA00022771"/>
    </source>
</evidence>
<feature type="region of interest" description="Disordered" evidence="9">
    <location>
        <begin position="552"/>
        <end position="624"/>
    </location>
</feature>
<gene>
    <name evidence="11" type="ORF">BS47DRAFT_1489901</name>
</gene>
<feature type="region of interest" description="Disordered" evidence="9">
    <location>
        <begin position="813"/>
        <end position="878"/>
    </location>
</feature>
<dbReference type="InterPro" id="IPR013860">
    <property type="entry name" value="AreA_GATA"/>
</dbReference>
<feature type="compositionally biased region" description="Basic and acidic residues" evidence="9">
    <location>
        <begin position="372"/>
        <end position="382"/>
    </location>
</feature>
<organism evidence="11 12">
    <name type="scientific">Hydnum rufescens UP504</name>
    <dbReference type="NCBI Taxonomy" id="1448309"/>
    <lineage>
        <taxon>Eukaryota</taxon>
        <taxon>Fungi</taxon>
        <taxon>Dikarya</taxon>
        <taxon>Basidiomycota</taxon>
        <taxon>Agaricomycotina</taxon>
        <taxon>Agaricomycetes</taxon>
        <taxon>Cantharellales</taxon>
        <taxon>Hydnaceae</taxon>
        <taxon>Hydnum</taxon>
    </lineage>
</organism>
<feature type="region of interest" description="Disordered" evidence="9">
    <location>
        <begin position="922"/>
        <end position="1014"/>
    </location>
</feature>
<dbReference type="Pfam" id="PF00320">
    <property type="entry name" value="GATA"/>
    <property type="match status" value="1"/>
</dbReference>
<dbReference type="GO" id="GO:0000981">
    <property type="term" value="F:DNA-binding transcription factor activity, RNA polymerase II-specific"/>
    <property type="evidence" value="ECO:0007669"/>
    <property type="project" value="TreeGrafter"/>
</dbReference>
<evidence type="ECO:0000256" key="4">
    <source>
        <dbReference type="ARBA" id="ARBA00022833"/>
    </source>
</evidence>
<evidence type="ECO:0000313" key="11">
    <source>
        <dbReference type="EMBL" id="KAF9505217.1"/>
    </source>
</evidence>
<keyword evidence="4" id="KW-0862">Zinc</keyword>
<feature type="compositionally biased region" description="Low complexity" evidence="9">
    <location>
        <begin position="74"/>
        <end position="86"/>
    </location>
</feature>
<feature type="compositionally biased region" description="Polar residues" evidence="9">
    <location>
        <begin position="609"/>
        <end position="621"/>
    </location>
</feature>
<feature type="compositionally biased region" description="Low complexity" evidence="9">
    <location>
        <begin position="154"/>
        <end position="170"/>
    </location>
</feature>
<dbReference type="PANTHER" id="PTHR10071">
    <property type="entry name" value="TRANSCRIPTION FACTOR GATA FAMILY MEMBER"/>
    <property type="match status" value="1"/>
</dbReference>
<evidence type="ECO:0000256" key="7">
    <source>
        <dbReference type="ARBA" id="ARBA00023242"/>
    </source>
</evidence>
<evidence type="ECO:0000256" key="2">
    <source>
        <dbReference type="ARBA" id="ARBA00022723"/>
    </source>
</evidence>
<dbReference type="PRINTS" id="PR00619">
    <property type="entry name" value="GATAZNFINGER"/>
</dbReference>
<dbReference type="GO" id="GO:0008270">
    <property type="term" value="F:zinc ion binding"/>
    <property type="evidence" value="ECO:0007669"/>
    <property type="project" value="UniProtKB-KW"/>
</dbReference>
<reference evidence="11" key="1">
    <citation type="journal article" date="2020" name="Nat. Commun.">
        <title>Large-scale genome sequencing of mycorrhizal fungi provides insights into the early evolution of symbiotic traits.</title>
        <authorList>
            <person name="Miyauchi S."/>
            <person name="Kiss E."/>
            <person name="Kuo A."/>
            <person name="Drula E."/>
            <person name="Kohler A."/>
            <person name="Sanchez-Garcia M."/>
            <person name="Morin E."/>
            <person name="Andreopoulos B."/>
            <person name="Barry K.W."/>
            <person name="Bonito G."/>
            <person name="Buee M."/>
            <person name="Carver A."/>
            <person name="Chen C."/>
            <person name="Cichocki N."/>
            <person name="Clum A."/>
            <person name="Culley D."/>
            <person name="Crous P.W."/>
            <person name="Fauchery L."/>
            <person name="Girlanda M."/>
            <person name="Hayes R.D."/>
            <person name="Keri Z."/>
            <person name="LaButti K."/>
            <person name="Lipzen A."/>
            <person name="Lombard V."/>
            <person name="Magnuson J."/>
            <person name="Maillard F."/>
            <person name="Murat C."/>
            <person name="Nolan M."/>
            <person name="Ohm R.A."/>
            <person name="Pangilinan J."/>
            <person name="Pereira M.F."/>
            <person name="Perotto S."/>
            <person name="Peter M."/>
            <person name="Pfister S."/>
            <person name="Riley R."/>
            <person name="Sitrit Y."/>
            <person name="Stielow J.B."/>
            <person name="Szollosi G."/>
            <person name="Zifcakova L."/>
            <person name="Stursova M."/>
            <person name="Spatafora J.W."/>
            <person name="Tedersoo L."/>
            <person name="Vaario L.M."/>
            <person name="Yamada A."/>
            <person name="Yan M."/>
            <person name="Wang P."/>
            <person name="Xu J."/>
            <person name="Bruns T."/>
            <person name="Baldrian P."/>
            <person name="Vilgalys R."/>
            <person name="Dunand C."/>
            <person name="Henrissat B."/>
            <person name="Grigoriev I.V."/>
            <person name="Hibbett D."/>
            <person name="Nagy L.G."/>
            <person name="Martin F.M."/>
        </authorList>
    </citation>
    <scope>NUCLEOTIDE SEQUENCE</scope>
    <source>
        <strain evidence="11">UP504</strain>
    </source>
</reference>
<dbReference type="GO" id="GO:0005634">
    <property type="term" value="C:nucleus"/>
    <property type="evidence" value="ECO:0007669"/>
    <property type="project" value="UniProtKB-SubCell"/>
</dbReference>
<dbReference type="GO" id="GO:0045944">
    <property type="term" value="P:positive regulation of transcription by RNA polymerase II"/>
    <property type="evidence" value="ECO:0007669"/>
    <property type="project" value="TreeGrafter"/>
</dbReference>
<keyword evidence="6" id="KW-0804">Transcription</keyword>
<feature type="region of interest" description="Disordered" evidence="9">
    <location>
        <begin position="246"/>
        <end position="451"/>
    </location>
</feature>
<feature type="compositionally biased region" description="Low complexity" evidence="9">
    <location>
        <begin position="966"/>
        <end position="977"/>
    </location>
</feature>
<keyword evidence="5" id="KW-0805">Transcription regulation</keyword>
<dbReference type="GO" id="GO:0000122">
    <property type="term" value="P:negative regulation of transcription by RNA polymerase II"/>
    <property type="evidence" value="ECO:0007669"/>
    <property type="project" value="TreeGrafter"/>
</dbReference>
<feature type="compositionally biased region" description="Basic and acidic residues" evidence="9">
    <location>
        <begin position="321"/>
        <end position="331"/>
    </location>
</feature>
<dbReference type="PROSITE" id="PS00344">
    <property type="entry name" value="GATA_ZN_FINGER_1"/>
    <property type="match status" value="1"/>
</dbReference>
<evidence type="ECO:0000259" key="10">
    <source>
        <dbReference type="PROSITE" id="PS50114"/>
    </source>
</evidence>
<feature type="compositionally biased region" description="Low complexity" evidence="9">
    <location>
        <begin position="436"/>
        <end position="450"/>
    </location>
</feature>
<dbReference type="Gene3D" id="3.30.50.10">
    <property type="entry name" value="Erythroid Transcription Factor GATA-1, subunit A"/>
    <property type="match status" value="1"/>
</dbReference>
<feature type="region of interest" description="Disordered" evidence="9">
    <location>
        <begin position="666"/>
        <end position="718"/>
    </location>
</feature>
<feature type="compositionally biased region" description="Basic and acidic residues" evidence="9">
    <location>
        <begin position="277"/>
        <end position="296"/>
    </location>
</feature>
<protein>
    <recommendedName>
        <fullName evidence="10">GATA-type domain-containing protein</fullName>
    </recommendedName>
</protein>
<feature type="compositionally biased region" description="Polar residues" evidence="9">
    <location>
        <begin position="259"/>
        <end position="276"/>
    </location>
</feature>
<dbReference type="SMART" id="SM00401">
    <property type="entry name" value="ZnF_GATA"/>
    <property type="match status" value="1"/>
</dbReference>
<comment type="subcellular location">
    <subcellularLocation>
        <location evidence="1">Nucleus</location>
    </subcellularLocation>
</comment>
<dbReference type="PROSITE" id="PS50114">
    <property type="entry name" value="GATA_ZN_FINGER_2"/>
    <property type="match status" value="1"/>
</dbReference>
<evidence type="ECO:0000313" key="12">
    <source>
        <dbReference type="Proteomes" id="UP000886523"/>
    </source>
</evidence>
<evidence type="ECO:0000256" key="1">
    <source>
        <dbReference type="ARBA" id="ARBA00004123"/>
    </source>
</evidence>
<dbReference type="CDD" id="cd00202">
    <property type="entry name" value="ZnF_GATA"/>
    <property type="match status" value="1"/>
</dbReference>
<dbReference type="FunFam" id="3.30.50.10:FF:000007">
    <property type="entry name" value="Nitrogen regulatory AreA, N-terminal"/>
    <property type="match status" value="1"/>
</dbReference>
<dbReference type="AlphaFoldDB" id="A0A9P6AGK8"/>